<dbReference type="PANTHER" id="PTHR38926">
    <property type="entry name" value="F-BOX DOMAIN CONTAINING PROTEIN, EXPRESSED"/>
    <property type="match status" value="1"/>
</dbReference>
<evidence type="ECO:0000313" key="2">
    <source>
        <dbReference type="EMBL" id="TDL27646.1"/>
    </source>
</evidence>
<evidence type="ECO:0000259" key="1">
    <source>
        <dbReference type="PROSITE" id="PS50181"/>
    </source>
</evidence>
<reference evidence="2 3" key="1">
    <citation type="submission" date="2018-06" db="EMBL/GenBank/DDBJ databases">
        <title>A transcriptomic atlas of mushroom development highlights an independent origin of complex multicellularity.</title>
        <authorList>
            <consortium name="DOE Joint Genome Institute"/>
            <person name="Krizsan K."/>
            <person name="Almasi E."/>
            <person name="Merenyi Z."/>
            <person name="Sahu N."/>
            <person name="Viragh M."/>
            <person name="Koszo T."/>
            <person name="Mondo S."/>
            <person name="Kiss B."/>
            <person name="Balint B."/>
            <person name="Kues U."/>
            <person name="Barry K."/>
            <person name="Hegedus J.C."/>
            <person name="Henrissat B."/>
            <person name="Johnson J."/>
            <person name="Lipzen A."/>
            <person name="Ohm R."/>
            <person name="Nagy I."/>
            <person name="Pangilinan J."/>
            <person name="Yan J."/>
            <person name="Xiong Y."/>
            <person name="Grigoriev I.V."/>
            <person name="Hibbett D.S."/>
            <person name="Nagy L.G."/>
        </authorList>
    </citation>
    <scope>NUCLEOTIDE SEQUENCE [LARGE SCALE GENOMIC DNA]</scope>
    <source>
        <strain evidence="2 3">SZMC22713</strain>
    </source>
</reference>
<dbReference type="STRING" id="50990.A0A4Y7QJW3"/>
<name>A0A4Y7QJW3_9AGAM</name>
<dbReference type="InterPro" id="IPR036047">
    <property type="entry name" value="F-box-like_dom_sf"/>
</dbReference>
<feature type="domain" description="F-box" evidence="1">
    <location>
        <begin position="53"/>
        <end position="102"/>
    </location>
</feature>
<dbReference type="Proteomes" id="UP000294933">
    <property type="component" value="Unassembled WGS sequence"/>
</dbReference>
<dbReference type="InterPro" id="IPR001810">
    <property type="entry name" value="F-box_dom"/>
</dbReference>
<gene>
    <name evidence="2" type="ORF">BD410DRAFT_825241</name>
</gene>
<proteinExistence type="predicted"/>
<organism evidence="2 3">
    <name type="scientific">Rickenella mellea</name>
    <dbReference type="NCBI Taxonomy" id="50990"/>
    <lineage>
        <taxon>Eukaryota</taxon>
        <taxon>Fungi</taxon>
        <taxon>Dikarya</taxon>
        <taxon>Basidiomycota</taxon>
        <taxon>Agaricomycotina</taxon>
        <taxon>Agaricomycetes</taxon>
        <taxon>Hymenochaetales</taxon>
        <taxon>Rickenellaceae</taxon>
        <taxon>Rickenella</taxon>
    </lineage>
</organism>
<dbReference type="OrthoDB" id="2884925at2759"/>
<dbReference type="EMBL" id="ML170159">
    <property type="protein sequence ID" value="TDL27646.1"/>
    <property type="molecule type" value="Genomic_DNA"/>
</dbReference>
<dbReference type="SUPFAM" id="SSF52058">
    <property type="entry name" value="L domain-like"/>
    <property type="match status" value="1"/>
</dbReference>
<evidence type="ECO:0000313" key="3">
    <source>
        <dbReference type="Proteomes" id="UP000294933"/>
    </source>
</evidence>
<sequence length="581" mass="65449">MSPSSPLNPITSLSASENPSIMLPGDVTRESIDAEICSLKHAILDLKTCRNTLSDLSRLPPEVLAVVFNGLRHFIRDLYTVTQVCRHWRQIAFDFPRLWSNINLAHIKEAREFIIRSKSAPLVLDIPNRLWTSNRSLLTNDVVDLLVQHASRICDLRSLSAFDKKSPLIPLFLTHMPRLRNLTMCNPSASSASPTLFPFPTLQMCPNIKTLVLSGYSTRWNPENIHSLQELYVESLDTHETPSTSELLSILSACPQLQQLTFRQAGPKVDASDNSFRGTFVELPSLQLLTLSTEHEACHILFSSLRIPDTASWDIQCTVTNGDKAVPVTPQWSPSPTQFFSLHVIVNKGTLRITGTAIDADSNPIRGNLALTLTWQLSSEVHWMDWLEMTIGPALGGNTAKLRLVYGNSWEKESSATRQKTWYRLFALFPDLLYFSIANHFDLKDCSLEESFGNAFMEPPPGLGWPRLGLPELRELELLDFNLSPQRGRAMHMLKECLFDRWGHGAELEKLVLRNCNGIGPEEAEELMEDLEDVVTDVQWDGVCREELTDIEGSEEDEDESESDASVISCNCNECYSLWHD</sequence>
<dbReference type="AlphaFoldDB" id="A0A4Y7QJW3"/>
<dbReference type="InterPro" id="IPR032675">
    <property type="entry name" value="LRR_dom_sf"/>
</dbReference>
<dbReference type="Gene3D" id="1.20.1280.50">
    <property type="match status" value="1"/>
</dbReference>
<dbReference type="PANTHER" id="PTHR38926:SF5">
    <property type="entry name" value="F-BOX AND LEUCINE-RICH REPEAT PROTEIN 6"/>
    <property type="match status" value="1"/>
</dbReference>
<keyword evidence="3" id="KW-1185">Reference proteome</keyword>
<accession>A0A4Y7QJW3</accession>
<dbReference type="VEuPathDB" id="FungiDB:BD410DRAFT_825241"/>
<protein>
    <recommendedName>
        <fullName evidence="1">F-box domain-containing protein</fullName>
    </recommendedName>
</protein>
<dbReference type="PROSITE" id="PS50181">
    <property type="entry name" value="FBOX"/>
    <property type="match status" value="1"/>
</dbReference>
<dbReference type="Gene3D" id="3.80.10.10">
    <property type="entry name" value="Ribonuclease Inhibitor"/>
    <property type="match status" value="1"/>
</dbReference>
<dbReference type="SUPFAM" id="SSF81383">
    <property type="entry name" value="F-box domain"/>
    <property type="match status" value="1"/>
</dbReference>
<dbReference type="Pfam" id="PF12937">
    <property type="entry name" value="F-box-like"/>
    <property type="match status" value="1"/>
</dbReference>